<reference evidence="1" key="1">
    <citation type="journal article" date="2014" name="Front. Microbiol.">
        <title>High frequency of phylogenetically diverse reductive dehalogenase-homologous genes in deep subseafloor sedimentary metagenomes.</title>
        <authorList>
            <person name="Kawai M."/>
            <person name="Futagami T."/>
            <person name="Toyoda A."/>
            <person name="Takaki Y."/>
            <person name="Nishi S."/>
            <person name="Hori S."/>
            <person name="Arai W."/>
            <person name="Tsubouchi T."/>
            <person name="Morono Y."/>
            <person name="Uchiyama I."/>
            <person name="Ito T."/>
            <person name="Fujiyama A."/>
            <person name="Inagaki F."/>
            <person name="Takami H."/>
        </authorList>
    </citation>
    <scope>NUCLEOTIDE SEQUENCE</scope>
    <source>
        <strain evidence="1">Expedition CK06-06</strain>
    </source>
</reference>
<accession>X0W666</accession>
<organism evidence="1">
    <name type="scientific">marine sediment metagenome</name>
    <dbReference type="NCBI Taxonomy" id="412755"/>
    <lineage>
        <taxon>unclassified sequences</taxon>
        <taxon>metagenomes</taxon>
        <taxon>ecological metagenomes</taxon>
    </lineage>
</organism>
<comment type="caution">
    <text evidence="1">The sequence shown here is derived from an EMBL/GenBank/DDBJ whole genome shotgun (WGS) entry which is preliminary data.</text>
</comment>
<protein>
    <submittedName>
        <fullName evidence="1">Uncharacterized protein</fullName>
    </submittedName>
</protein>
<dbReference type="EMBL" id="BARS01038103">
    <property type="protein sequence ID" value="GAG18787.1"/>
    <property type="molecule type" value="Genomic_DNA"/>
</dbReference>
<dbReference type="AlphaFoldDB" id="X0W666"/>
<evidence type="ECO:0000313" key="1">
    <source>
        <dbReference type="EMBL" id="GAG18787.1"/>
    </source>
</evidence>
<feature type="non-terminal residue" evidence="1">
    <location>
        <position position="1"/>
    </location>
</feature>
<proteinExistence type="predicted"/>
<gene>
    <name evidence="1" type="ORF">S01H1_58334</name>
</gene>
<name>X0W666_9ZZZZ</name>
<sequence length="127" mass="14296">EARSYFEDLIARGFELKDEDLPGYLFSCVGKVAEMKGDLATVMIGQRSIRLKGIVVPRGIDKSKPVAIHFAVAFSNVSDELAEEISAQQAKHSWFRQIVEQVPTEIDYSDWCGSDLSQYTKKQIHSE</sequence>